<dbReference type="Proteomes" id="UP000651156">
    <property type="component" value="Unassembled WGS sequence"/>
</dbReference>
<protein>
    <submittedName>
        <fullName evidence="1">Uncharacterized protein</fullName>
    </submittedName>
</protein>
<dbReference type="RefSeq" id="WP_193933324.1">
    <property type="nucleotide sequence ID" value="NZ_CAWPMZ010000076.1"/>
</dbReference>
<proteinExistence type="predicted"/>
<gene>
    <name evidence="1" type="ORF">IQ230_16755</name>
</gene>
<sequence>MALRSRFKLCNRCKQPAPVLYRVQYDESGTWIFVCPECWLPLSHNNPNYTYGGTWKARRKRG</sequence>
<comment type="caution">
    <text evidence="1">The sequence shown here is derived from an EMBL/GenBank/DDBJ whole genome shotgun (WGS) entry which is preliminary data.</text>
</comment>
<accession>A0ABR9UUJ2</accession>
<dbReference type="EMBL" id="JADEWN010000043">
    <property type="protein sequence ID" value="MBE9191973.1"/>
    <property type="molecule type" value="Genomic_DNA"/>
</dbReference>
<reference evidence="1 2" key="1">
    <citation type="submission" date="2020-10" db="EMBL/GenBank/DDBJ databases">
        <authorList>
            <person name="Castelo-Branco R."/>
            <person name="Eusebio N."/>
            <person name="Adriana R."/>
            <person name="Vieira A."/>
            <person name="Brugerolle De Fraissinette N."/>
            <person name="Rezende De Castro R."/>
            <person name="Schneider M.P."/>
            <person name="Vasconcelos V."/>
            <person name="Leao P.N."/>
        </authorList>
    </citation>
    <scope>NUCLEOTIDE SEQUENCE [LARGE SCALE GENOMIC DNA]</scope>
    <source>
        <strain evidence="1 2">LEGE 06123</strain>
    </source>
</reference>
<name>A0ABR9UUJ2_9CHRO</name>
<evidence type="ECO:0000313" key="1">
    <source>
        <dbReference type="EMBL" id="MBE9191973.1"/>
    </source>
</evidence>
<keyword evidence="2" id="KW-1185">Reference proteome</keyword>
<organism evidence="1 2">
    <name type="scientific">Gloeocapsopsis crepidinum LEGE 06123</name>
    <dbReference type="NCBI Taxonomy" id="588587"/>
    <lineage>
        <taxon>Bacteria</taxon>
        <taxon>Bacillati</taxon>
        <taxon>Cyanobacteriota</taxon>
        <taxon>Cyanophyceae</taxon>
        <taxon>Oscillatoriophycideae</taxon>
        <taxon>Chroococcales</taxon>
        <taxon>Chroococcaceae</taxon>
        <taxon>Gloeocapsopsis</taxon>
    </lineage>
</organism>
<evidence type="ECO:0000313" key="2">
    <source>
        <dbReference type="Proteomes" id="UP000651156"/>
    </source>
</evidence>